<protein>
    <submittedName>
        <fullName evidence="1">Exo-alpha-sialidase</fullName>
    </submittedName>
</protein>
<dbReference type="CDD" id="cd15482">
    <property type="entry name" value="Sialidase_non-viral"/>
    <property type="match status" value="1"/>
</dbReference>
<proteinExistence type="predicted"/>
<evidence type="ECO:0000313" key="2">
    <source>
        <dbReference type="Proteomes" id="UP000787568"/>
    </source>
</evidence>
<reference evidence="1" key="1">
    <citation type="submission" date="2020-12" db="EMBL/GenBank/DDBJ databases">
        <title>Generalized mutagenesis with transposon Tn5. A laboratory procedure for the identification of genes responsible for a bacterial phenotype and its regulation, illustrated with phenazine production in Pseudomonas chlororaphis.</title>
        <authorList>
            <person name="Muzio F."/>
            <person name="Sobrero P."/>
            <person name="Agaras B."/>
            <person name="Valverde C."/>
        </authorList>
    </citation>
    <scope>NUCLEOTIDE SEQUENCE</scope>
    <source>
        <strain evidence="1">SMMP3</strain>
    </source>
</reference>
<organism evidence="1 2">
    <name type="scientific">Pseudomonas chlororaphis subsp. aurantiaca</name>
    <dbReference type="NCBI Taxonomy" id="86192"/>
    <lineage>
        <taxon>Bacteria</taxon>
        <taxon>Pseudomonadati</taxon>
        <taxon>Pseudomonadota</taxon>
        <taxon>Gammaproteobacteria</taxon>
        <taxon>Pseudomonadales</taxon>
        <taxon>Pseudomonadaceae</taxon>
        <taxon>Pseudomonas</taxon>
    </lineage>
</organism>
<dbReference type="Proteomes" id="UP000787568">
    <property type="component" value="Unassembled WGS sequence"/>
</dbReference>
<gene>
    <name evidence="1" type="ORF">I8747_01325</name>
</gene>
<dbReference type="SUPFAM" id="SSF89372">
    <property type="entry name" value="Fucose-specific lectin"/>
    <property type="match status" value="6"/>
</dbReference>
<sequence length="1297" mass="136953">MAFGITATVTVAEMVAADLGFVFIDGGETAAVTAGKISFGIVKSEGVDAAKTWGIGPALEGLELANAITDAPSAVNYNNVSYVFTQSGGILQYSTCSGSGWSASTTLVQSGLCLTDTPEPTKFTPEFGPSAVVFNDLLYVFYQGTPLGSTTTGLYYSVFNGTTWSDAIQVDNVGISCSPCAVVFNYQLYVFYQGAGNNGQLWYSVFNGASWAADKQVAGVGMSVSPAAAVYNGELYVLYQGSGNDGQLWYSTYNGNWSGSNNTNSSGGISAEPCAIVYDGELLVLHQGSGNSRNIYVNAFNGSSWVGDTQMAPIRLSNSPAPVIFNDELYCFWQGPGSNGQLQYSGSDGSSWMPATTLSGAQMSCSPSATEFNNQLYCMYQGSGQSGYLYQSVGTVQSTWSSPSAASPISLSASPCVVAVSDTLLYSFFQQEGQLCYTTCTNSNAWTSPYLVGWGSSATQLNTIGLMYTPSAVMFTPSGATSAQLYIFYQSADNTVPGQLWYVIFDTATGTCSSPTQVADVSLSYSPSAVVFNNQLYVFYQGGAGGQGNNGLYYDCLSTAGTWSGSQQVPGVGIAYSPAPVVYNKQLYVFHQGEGDGQPDNDLFYNCLSSAGTWSGDTQVSWVNLSYSPSAVFCDNQILVCYQGEANGQPDGCTYIASLTSSGGTSLGGYCDKVPATPLVMNGPLPAAAPITYAPAVAVCNDNIYILHQGGDASGQLWFNVMNSTNWSGANQVNPQVLSASPCAVNFGNVIYSFYNQGGQLWCNGNAGGAATWLPETQIPGVTLSGTPSAVVFNNEIYVFYQGASNNGQLCYVTYNPSTSSWASPVWINSAGEVLMENSPSAVVFNNELYVFYQGVGASWCYNTSGDGSTWGGQVKPSIGGGEASPSAVVYNDQLYLFYQGGDDWGVYYNIFDGSSWTPNAPIPGYPVISASPSAAVYGGELYVFYQTSNNSGGLCYSVLNGSTWGSIAQVTGVSMSGSPAAVLLNNYALWVLYEGGGNNGELCYVAYNGQLSWSTQHQVVPAVSSTYYSGQNAILSWCPNLLVSDNLLYVFMPASKEADVPYYLWSADGSSWSTLYKVPGTGIWDSPSTVVFNNTIYLFHTGTSGTSSGNDSQLWCNSAPCNPAGPLTWSGDKQLVNGVTGQAMGLMANQSPSAVVFNNNIYCFFASPNHTLSYVIFNGSSYSPSVHYIIPSSDSNEIASSSPAAIVCNNQLYVFFQGVGSNSQPDGQLLYVTSSNGSSWSGVQQAGYLQAATGLSVWNILSTQVQSLVPPVMTNIWGQGPIDDADIFGPNLFPAP</sequence>
<name>A0AAJ0ZF95_9PSED</name>
<evidence type="ECO:0000313" key="1">
    <source>
        <dbReference type="EMBL" id="MBU4631443.1"/>
    </source>
</evidence>
<dbReference type="RefSeq" id="WP_124299590.1">
    <property type="nucleotide sequence ID" value="NZ_CP027715.1"/>
</dbReference>
<comment type="caution">
    <text evidence="1">The sequence shown here is derived from an EMBL/GenBank/DDBJ whole genome shotgun (WGS) entry which is preliminary data.</text>
</comment>
<accession>A0AAJ0ZF95</accession>
<dbReference type="EMBL" id="JAEEFW010000001">
    <property type="protein sequence ID" value="MBU4631443.1"/>
    <property type="molecule type" value="Genomic_DNA"/>
</dbReference>
<dbReference type="Gene3D" id="2.120.10.70">
    <property type="entry name" value="Fucose-specific lectin"/>
    <property type="match status" value="4"/>
</dbReference>